<dbReference type="Gene3D" id="3.30.497.10">
    <property type="entry name" value="Antithrombin, subunit I, domain 2"/>
    <property type="match status" value="2"/>
</dbReference>
<dbReference type="WBParaSite" id="ECPE_0000939301-mRNA-1">
    <property type="protein sequence ID" value="ECPE_0000939301-mRNA-1"/>
    <property type="gene ID" value="ECPE_0000939301"/>
</dbReference>
<proteinExistence type="inferred from homology"/>
<dbReference type="SUPFAM" id="SSF56574">
    <property type="entry name" value="Serpins"/>
    <property type="match status" value="1"/>
</dbReference>
<dbReference type="EMBL" id="UZAN01047305">
    <property type="protein sequence ID" value="VDP85234.1"/>
    <property type="molecule type" value="Genomic_DNA"/>
</dbReference>
<dbReference type="InterPro" id="IPR042185">
    <property type="entry name" value="Serpin_sf_2"/>
</dbReference>
<reference evidence="6" key="1">
    <citation type="submission" date="2016-06" db="UniProtKB">
        <authorList>
            <consortium name="WormBaseParasite"/>
        </authorList>
    </citation>
    <scope>IDENTIFICATION</scope>
</reference>
<evidence type="ECO:0000313" key="4">
    <source>
        <dbReference type="EMBL" id="VDP85234.1"/>
    </source>
</evidence>
<gene>
    <name evidence="4" type="ORF">ECPE_LOCUS9364</name>
</gene>
<evidence type="ECO:0000256" key="1">
    <source>
        <dbReference type="ARBA" id="ARBA00009500"/>
    </source>
</evidence>
<evidence type="ECO:0000256" key="2">
    <source>
        <dbReference type="RuleBase" id="RU000411"/>
    </source>
</evidence>
<dbReference type="InterPro" id="IPR023796">
    <property type="entry name" value="Serpin_dom"/>
</dbReference>
<dbReference type="InterPro" id="IPR042178">
    <property type="entry name" value="Serpin_sf_1"/>
</dbReference>
<feature type="domain" description="Serpin" evidence="3">
    <location>
        <begin position="1"/>
        <end position="243"/>
    </location>
</feature>
<evidence type="ECO:0000259" key="3">
    <source>
        <dbReference type="SMART" id="SM00093"/>
    </source>
</evidence>
<dbReference type="SMART" id="SM00093">
    <property type="entry name" value="SERPIN"/>
    <property type="match status" value="1"/>
</dbReference>
<evidence type="ECO:0000313" key="6">
    <source>
        <dbReference type="WBParaSite" id="ECPE_0000939301-mRNA-1"/>
    </source>
</evidence>
<dbReference type="InterPro" id="IPR000215">
    <property type="entry name" value="Serpin_fam"/>
</dbReference>
<dbReference type="PANTHER" id="PTHR11461:SF211">
    <property type="entry name" value="GH10112P-RELATED"/>
    <property type="match status" value="1"/>
</dbReference>
<dbReference type="GO" id="GO:0004867">
    <property type="term" value="F:serine-type endopeptidase inhibitor activity"/>
    <property type="evidence" value="ECO:0007669"/>
    <property type="project" value="InterPro"/>
</dbReference>
<dbReference type="InterPro" id="IPR036186">
    <property type="entry name" value="Serpin_sf"/>
</dbReference>
<reference evidence="4 5" key="2">
    <citation type="submission" date="2018-11" db="EMBL/GenBank/DDBJ databases">
        <authorList>
            <consortium name="Pathogen Informatics"/>
        </authorList>
    </citation>
    <scope>NUCLEOTIDE SEQUENCE [LARGE SCALE GENOMIC DNA]</scope>
    <source>
        <strain evidence="4 5">Egypt</strain>
    </source>
</reference>
<keyword evidence="5" id="KW-1185">Reference proteome</keyword>
<comment type="similarity">
    <text evidence="1 2">Belongs to the serpin family.</text>
</comment>
<dbReference type="Proteomes" id="UP000272942">
    <property type="component" value="Unassembled WGS sequence"/>
</dbReference>
<dbReference type="Pfam" id="PF00079">
    <property type="entry name" value="Serpin"/>
    <property type="match status" value="2"/>
</dbReference>
<organism evidence="6">
    <name type="scientific">Echinostoma caproni</name>
    <dbReference type="NCBI Taxonomy" id="27848"/>
    <lineage>
        <taxon>Eukaryota</taxon>
        <taxon>Metazoa</taxon>
        <taxon>Spiralia</taxon>
        <taxon>Lophotrochozoa</taxon>
        <taxon>Platyhelminthes</taxon>
        <taxon>Trematoda</taxon>
        <taxon>Digenea</taxon>
        <taxon>Plagiorchiida</taxon>
        <taxon>Echinostomata</taxon>
        <taxon>Echinostomatoidea</taxon>
        <taxon>Echinostomatidae</taxon>
        <taxon>Echinostoma</taxon>
    </lineage>
</organism>
<sequence>MSQILTSIYLHSCLFPIKFLHSKVDFRHNHEAARGEINHWASNATHQRIKELFPQGTIDQDTRLVLGNAVFFKVISATGVEWFPFSSLPISFCFRFELLMMLPKSNEEFPAFVEAITKPGELEKVLESPFYDQMAHVMIPRFKLSMLRSLNLKNTLKSMGVTHLFENADLRKISDDPLFVSDVVHQAVLEVNEAGAVATGATGVGIANRSLLRPIVFNANHAFVVAVIVDKKYPLFMGHVTVAEE</sequence>
<evidence type="ECO:0000313" key="5">
    <source>
        <dbReference type="Proteomes" id="UP000272942"/>
    </source>
</evidence>
<dbReference type="OrthoDB" id="671595at2759"/>
<dbReference type="AlphaFoldDB" id="A0A183AQX9"/>
<dbReference type="GO" id="GO:0005615">
    <property type="term" value="C:extracellular space"/>
    <property type="evidence" value="ECO:0007669"/>
    <property type="project" value="InterPro"/>
</dbReference>
<name>A0A183AQX9_9TREM</name>
<accession>A0A183AQX9</accession>
<dbReference type="Gene3D" id="2.30.39.10">
    <property type="entry name" value="Alpha-1-antitrypsin, domain 1"/>
    <property type="match status" value="1"/>
</dbReference>
<dbReference type="PANTHER" id="PTHR11461">
    <property type="entry name" value="SERINE PROTEASE INHIBITOR, SERPIN"/>
    <property type="match status" value="1"/>
</dbReference>
<protein>
    <submittedName>
        <fullName evidence="6">SERPIN domain-containing protein</fullName>
    </submittedName>
</protein>